<accession>A0ABS4SLQ3</accession>
<evidence type="ECO:0000259" key="1">
    <source>
        <dbReference type="SMART" id="SM00470"/>
    </source>
</evidence>
<dbReference type="Pfam" id="PF07506">
    <property type="entry name" value="RepB"/>
    <property type="match status" value="1"/>
</dbReference>
<proteinExistence type="predicted"/>
<dbReference type="InterPro" id="IPR011111">
    <property type="entry name" value="Plasmid_RepB"/>
</dbReference>
<dbReference type="Gene3D" id="3.90.1530.30">
    <property type="match status" value="1"/>
</dbReference>
<dbReference type="CDD" id="cd16411">
    <property type="entry name" value="ParB_N_like"/>
    <property type="match status" value="1"/>
</dbReference>
<keyword evidence="3" id="KW-1185">Reference proteome</keyword>
<comment type="caution">
    <text evidence="2">The sequence shown here is derived from an EMBL/GenBank/DDBJ whole genome shotgun (WGS) entry which is preliminary data.</text>
</comment>
<dbReference type="InterPro" id="IPR003115">
    <property type="entry name" value="ParB_N"/>
</dbReference>
<dbReference type="SMART" id="SM00470">
    <property type="entry name" value="ParB"/>
    <property type="match status" value="1"/>
</dbReference>
<dbReference type="InterPro" id="IPR036086">
    <property type="entry name" value="ParB/Sulfiredoxin_sf"/>
</dbReference>
<sequence length="305" mass="33999">MNPRTPTTAHHVGGPSEIQLIPIDRIRVLNPRSRNQKVFASLVESIATVGLKRPITVTASGAGNGAPLYDLVCGQGRMEAFKVLGETAIPAVVVEADEADLYLISLIENLARRKHSNRDLLTAVRVLEERGYGVGKIAQKTGLDSSYINGILVLLKAGEERLIAAVEKGWLPINLASQIARAGDEEIQVAMMQAYETGLLRGEQLIQVRRLIDRRRVMGKQYGRWAPKTDVPVTPRKLLQTYQTEVRRRSLLVKKAEIGEQRLLFVVTTLRRLLADEHFRTLLRAEGIDDLPKVLSDRLPREARP</sequence>
<evidence type="ECO:0000313" key="3">
    <source>
        <dbReference type="Proteomes" id="UP000781958"/>
    </source>
</evidence>
<protein>
    <submittedName>
        <fullName evidence="2">ParB family chromosome partitioning protein</fullName>
    </submittedName>
</protein>
<dbReference type="PANTHER" id="PTHR33375">
    <property type="entry name" value="CHROMOSOME-PARTITIONING PROTEIN PARB-RELATED"/>
    <property type="match status" value="1"/>
</dbReference>
<dbReference type="Proteomes" id="UP000781958">
    <property type="component" value="Unassembled WGS sequence"/>
</dbReference>
<dbReference type="SUPFAM" id="SSF109709">
    <property type="entry name" value="KorB DNA-binding domain-like"/>
    <property type="match status" value="1"/>
</dbReference>
<dbReference type="EMBL" id="JAGINP010000009">
    <property type="protein sequence ID" value="MBP2293003.1"/>
    <property type="molecule type" value="Genomic_DNA"/>
</dbReference>
<evidence type="ECO:0000313" key="2">
    <source>
        <dbReference type="EMBL" id="MBP2293003.1"/>
    </source>
</evidence>
<reference evidence="2 3" key="1">
    <citation type="submission" date="2021-03" db="EMBL/GenBank/DDBJ databases">
        <title>Genomic Encyclopedia of Type Strains, Phase III (KMG-III): the genomes of soil and plant-associated and newly described type strains.</title>
        <authorList>
            <person name="Whitman W."/>
        </authorList>
    </citation>
    <scope>NUCLEOTIDE SEQUENCE [LARGE SCALE GENOMIC DNA]</scope>
    <source>
        <strain evidence="2 3">IMMIB AFH-6</strain>
    </source>
</reference>
<gene>
    <name evidence="2" type="ORF">J2851_002785</name>
</gene>
<dbReference type="Pfam" id="PF02195">
    <property type="entry name" value="ParB_N"/>
    <property type="match status" value="1"/>
</dbReference>
<organism evidence="2 3">
    <name type="scientific">Azospirillum rugosum</name>
    <dbReference type="NCBI Taxonomy" id="416170"/>
    <lineage>
        <taxon>Bacteria</taxon>
        <taxon>Pseudomonadati</taxon>
        <taxon>Pseudomonadota</taxon>
        <taxon>Alphaproteobacteria</taxon>
        <taxon>Rhodospirillales</taxon>
        <taxon>Azospirillaceae</taxon>
        <taxon>Azospirillum</taxon>
    </lineage>
</organism>
<dbReference type="Gene3D" id="1.10.10.2830">
    <property type="match status" value="1"/>
</dbReference>
<dbReference type="InterPro" id="IPR050336">
    <property type="entry name" value="Chromosome_partition/occlusion"/>
</dbReference>
<dbReference type="SUPFAM" id="SSF110849">
    <property type="entry name" value="ParB/Sulfiredoxin"/>
    <property type="match status" value="1"/>
</dbReference>
<name>A0ABS4SLQ3_9PROT</name>
<dbReference type="PANTHER" id="PTHR33375:SF1">
    <property type="entry name" value="CHROMOSOME-PARTITIONING PROTEIN PARB-RELATED"/>
    <property type="match status" value="1"/>
</dbReference>
<feature type="domain" description="ParB-like N-terminal" evidence="1">
    <location>
        <begin position="19"/>
        <end position="110"/>
    </location>
</feature>
<dbReference type="RefSeq" id="WP_209766869.1">
    <property type="nucleotide sequence ID" value="NZ_JAGINP010000009.1"/>
</dbReference>